<keyword evidence="4" id="KW-0732">Signal</keyword>
<dbReference type="PANTHER" id="PTHR30620">
    <property type="entry name" value="PERIPLASMIC BETA-GLUCOSIDASE-RELATED"/>
    <property type="match status" value="1"/>
</dbReference>
<dbReference type="EC" id="3.2.1.21" evidence="3"/>
<evidence type="ECO:0000256" key="2">
    <source>
        <dbReference type="ARBA" id="ARBA00005336"/>
    </source>
</evidence>
<dbReference type="InterPro" id="IPR051915">
    <property type="entry name" value="Cellulose_Degrad_GH3"/>
</dbReference>
<gene>
    <name evidence="8" type="ORF">Cgig2_019121</name>
</gene>
<name>A0A9Q1GTL5_9CARY</name>
<evidence type="ECO:0000256" key="5">
    <source>
        <dbReference type="ARBA" id="ARBA00022801"/>
    </source>
</evidence>
<evidence type="ECO:0000256" key="6">
    <source>
        <dbReference type="ARBA" id="ARBA00023295"/>
    </source>
</evidence>
<dbReference type="SUPFAM" id="SSF51445">
    <property type="entry name" value="(Trans)glycosidases"/>
    <property type="match status" value="1"/>
</dbReference>
<evidence type="ECO:0000256" key="1">
    <source>
        <dbReference type="ARBA" id="ARBA00000448"/>
    </source>
</evidence>
<comment type="catalytic activity">
    <reaction evidence="1">
        <text>Hydrolysis of terminal, non-reducing beta-D-glucosyl residues with release of beta-D-glucose.</text>
        <dbReference type="EC" id="3.2.1.21"/>
    </reaction>
</comment>
<evidence type="ECO:0000313" key="8">
    <source>
        <dbReference type="EMBL" id="KAJ8425232.1"/>
    </source>
</evidence>
<protein>
    <recommendedName>
        <fullName evidence="3">beta-glucosidase</fullName>
        <ecNumber evidence="3">3.2.1.21</ecNumber>
    </recommendedName>
</protein>
<evidence type="ECO:0000256" key="3">
    <source>
        <dbReference type="ARBA" id="ARBA00012744"/>
    </source>
</evidence>
<proteinExistence type="inferred from homology"/>
<keyword evidence="9" id="KW-1185">Reference proteome</keyword>
<dbReference type="Proteomes" id="UP001153076">
    <property type="component" value="Unassembled WGS sequence"/>
</dbReference>
<sequence>MIYRIHAIHGHNNVYNATIFPHYIGLGATSELLVIWRSFPLLQSNKLSHCRSFINDIVIIKFPIHKGTQFVSAYAKHYMGDGGTTQGLNENNTVINWHGMLARLLHAIIIGVSATMVSYSSWSSVKMDANLDLVTGFLKNTLKFRVKFLSNKFNIDFFSDSY</sequence>
<organism evidence="8 9">
    <name type="scientific">Carnegiea gigantea</name>
    <dbReference type="NCBI Taxonomy" id="171969"/>
    <lineage>
        <taxon>Eukaryota</taxon>
        <taxon>Viridiplantae</taxon>
        <taxon>Streptophyta</taxon>
        <taxon>Embryophyta</taxon>
        <taxon>Tracheophyta</taxon>
        <taxon>Spermatophyta</taxon>
        <taxon>Magnoliopsida</taxon>
        <taxon>eudicotyledons</taxon>
        <taxon>Gunneridae</taxon>
        <taxon>Pentapetalae</taxon>
        <taxon>Caryophyllales</taxon>
        <taxon>Cactineae</taxon>
        <taxon>Cactaceae</taxon>
        <taxon>Cactoideae</taxon>
        <taxon>Echinocereeae</taxon>
        <taxon>Carnegiea</taxon>
    </lineage>
</organism>
<evidence type="ECO:0000256" key="4">
    <source>
        <dbReference type="ARBA" id="ARBA00022729"/>
    </source>
</evidence>
<keyword evidence="6" id="KW-0326">Glycosidase</keyword>
<dbReference type="GO" id="GO:0009251">
    <property type="term" value="P:glucan catabolic process"/>
    <property type="evidence" value="ECO:0007669"/>
    <property type="project" value="TreeGrafter"/>
</dbReference>
<dbReference type="OrthoDB" id="416222at2759"/>
<comment type="similarity">
    <text evidence="2">Belongs to the glycosyl hydrolase 3 family.</text>
</comment>
<dbReference type="PANTHER" id="PTHR30620:SF16">
    <property type="entry name" value="LYSOSOMAL BETA GLUCOSIDASE"/>
    <property type="match status" value="1"/>
</dbReference>
<accession>A0A9Q1GTL5</accession>
<keyword evidence="7" id="KW-0812">Transmembrane</keyword>
<evidence type="ECO:0000313" key="9">
    <source>
        <dbReference type="Proteomes" id="UP001153076"/>
    </source>
</evidence>
<keyword evidence="7" id="KW-1133">Transmembrane helix</keyword>
<dbReference type="Gene3D" id="3.20.20.300">
    <property type="entry name" value="Glycoside hydrolase, family 3, N-terminal domain"/>
    <property type="match status" value="1"/>
</dbReference>
<dbReference type="AlphaFoldDB" id="A0A9Q1GTL5"/>
<feature type="transmembrane region" description="Helical" evidence="7">
    <location>
        <begin position="104"/>
        <end position="122"/>
    </location>
</feature>
<dbReference type="InterPro" id="IPR017853">
    <property type="entry name" value="GH"/>
</dbReference>
<evidence type="ECO:0000256" key="7">
    <source>
        <dbReference type="SAM" id="Phobius"/>
    </source>
</evidence>
<keyword evidence="7" id="KW-0472">Membrane</keyword>
<comment type="caution">
    <text evidence="8">The sequence shown here is derived from an EMBL/GenBank/DDBJ whole genome shotgun (WGS) entry which is preliminary data.</text>
</comment>
<keyword evidence="5" id="KW-0378">Hydrolase</keyword>
<dbReference type="EMBL" id="JAKOGI010001513">
    <property type="protein sequence ID" value="KAJ8425232.1"/>
    <property type="molecule type" value="Genomic_DNA"/>
</dbReference>
<dbReference type="GO" id="GO:0008422">
    <property type="term" value="F:beta-glucosidase activity"/>
    <property type="evidence" value="ECO:0007669"/>
    <property type="project" value="UniProtKB-EC"/>
</dbReference>
<dbReference type="InterPro" id="IPR036962">
    <property type="entry name" value="Glyco_hydro_3_N_sf"/>
</dbReference>
<reference evidence="8" key="1">
    <citation type="submission" date="2022-04" db="EMBL/GenBank/DDBJ databases">
        <title>Carnegiea gigantea Genome sequencing and assembly v2.</title>
        <authorList>
            <person name="Copetti D."/>
            <person name="Sanderson M.J."/>
            <person name="Burquez A."/>
            <person name="Wojciechowski M.F."/>
        </authorList>
    </citation>
    <scope>NUCLEOTIDE SEQUENCE</scope>
    <source>
        <strain evidence="8">SGP5-SGP5p</strain>
        <tissue evidence="8">Aerial part</tissue>
    </source>
</reference>